<comment type="caution">
    <text evidence="1">The sequence shown here is derived from an EMBL/GenBank/DDBJ whole genome shotgun (WGS) entry which is preliminary data.</text>
</comment>
<organism evidence="1 2">
    <name type="scientific">Eubacterium ventriosum</name>
    <dbReference type="NCBI Taxonomy" id="39496"/>
    <lineage>
        <taxon>Bacteria</taxon>
        <taxon>Bacillati</taxon>
        <taxon>Bacillota</taxon>
        <taxon>Clostridia</taxon>
        <taxon>Eubacteriales</taxon>
        <taxon>Eubacteriaceae</taxon>
        <taxon>Eubacterium</taxon>
    </lineage>
</organism>
<dbReference type="Pfam" id="PF00805">
    <property type="entry name" value="Pentapeptide"/>
    <property type="match status" value="1"/>
</dbReference>
<evidence type="ECO:0000313" key="2">
    <source>
        <dbReference type="Proteomes" id="UP000283314"/>
    </source>
</evidence>
<dbReference type="InterPro" id="IPR001646">
    <property type="entry name" value="5peptide_repeat"/>
</dbReference>
<reference evidence="1 2" key="1">
    <citation type="submission" date="2018-08" db="EMBL/GenBank/DDBJ databases">
        <title>A genome reference for cultivated species of the human gut microbiota.</title>
        <authorList>
            <person name="Zou Y."/>
            <person name="Xue W."/>
            <person name="Luo G."/>
        </authorList>
    </citation>
    <scope>NUCLEOTIDE SEQUENCE [LARGE SCALE GENOMIC DNA]</scope>
    <source>
        <strain evidence="1 2">AF37-4</strain>
    </source>
</reference>
<dbReference type="GeneID" id="66466194"/>
<proteinExistence type="predicted"/>
<dbReference type="SUPFAM" id="SSF141571">
    <property type="entry name" value="Pentapeptide repeat-like"/>
    <property type="match status" value="1"/>
</dbReference>
<protein>
    <submittedName>
        <fullName evidence="1">Pentapeptide repeat-containing protein</fullName>
    </submittedName>
</protein>
<dbReference type="InterPro" id="IPR051082">
    <property type="entry name" value="Pentapeptide-BTB/POZ_domain"/>
</dbReference>
<dbReference type="PANTHER" id="PTHR14136:SF17">
    <property type="entry name" value="BTB_POZ DOMAIN-CONTAINING PROTEIN KCTD9"/>
    <property type="match status" value="1"/>
</dbReference>
<dbReference type="EMBL" id="QROT01000002">
    <property type="protein sequence ID" value="RHL47098.1"/>
    <property type="molecule type" value="Genomic_DNA"/>
</dbReference>
<evidence type="ECO:0000313" key="1">
    <source>
        <dbReference type="EMBL" id="RHL47098.1"/>
    </source>
</evidence>
<sequence length="504" mass="58859">MKKLYSEKEIKESCIKVKRLLPDSDAMDNNFSLQYFNAEISKDFTRKDLKRIAVNKSKFIKSKFNGAAATGSKFTKTKFAKCDFSGANFQYCYFINVSFTNDCLIKGANFSHSVFIDCIFETTTIIESTLFDCLFENCTFISSEIRTDTLENSTMRNCKIRNIDLSHINLEYMKFEKMQMENVTLPPYQIPYIIGATSYLNTTQDNVEIHTDNQNISKKEYCSMYNDLAAFFYSHKEYFPLANIYIALNKDDLAYECIILGIQEACDLCDFRMVKHFCKLACSNENFSHPQLKSLYDIVTDLSHNNDWDLNVLHSYLLNIGEIRELLLNNLSHAQKVELLIKTNINKDDLDAVNILYKQINNILRDNCSDKHIDSIELRHNSPYEFYITCVDSLPNIMLFISSIYTIFAAGNKFMDFYKKIEETRRVHQQNKLFKYELEEKKLDIKIKEKQIEQMDKQPSTQKKSGIYMVNEIEHSIKCSNLEVAQSIAPEYLHYKYSNNIQEQ</sequence>
<gene>
    <name evidence="1" type="ORF">DW018_02965</name>
</gene>
<dbReference type="RefSeq" id="WP_118037501.1">
    <property type="nucleotide sequence ID" value="NZ_CABJDQ010000002.1"/>
</dbReference>
<dbReference type="PANTHER" id="PTHR14136">
    <property type="entry name" value="BTB_POZ DOMAIN-CONTAINING PROTEIN KCTD9"/>
    <property type="match status" value="1"/>
</dbReference>
<dbReference type="AlphaFoldDB" id="A0A415LEW5"/>
<dbReference type="Proteomes" id="UP000283314">
    <property type="component" value="Unassembled WGS sequence"/>
</dbReference>
<accession>A0A415LEW5</accession>
<name>A0A415LEW5_9FIRM</name>
<dbReference type="Gene3D" id="2.160.20.80">
    <property type="entry name" value="E3 ubiquitin-protein ligase SopA"/>
    <property type="match status" value="1"/>
</dbReference>